<organism evidence="10 11">
    <name type="scientific">Dunaliella salina</name>
    <name type="common">Green alga</name>
    <name type="synonym">Protococcus salinus</name>
    <dbReference type="NCBI Taxonomy" id="3046"/>
    <lineage>
        <taxon>Eukaryota</taxon>
        <taxon>Viridiplantae</taxon>
        <taxon>Chlorophyta</taxon>
        <taxon>core chlorophytes</taxon>
        <taxon>Chlorophyceae</taxon>
        <taxon>CS clade</taxon>
        <taxon>Chlamydomonadales</taxon>
        <taxon>Dunaliellaceae</taxon>
        <taxon>Dunaliella</taxon>
    </lineage>
</organism>
<dbReference type="EMBL" id="MU070045">
    <property type="protein sequence ID" value="KAF5830410.1"/>
    <property type="molecule type" value="Genomic_DNA"/>
</dbReference>
<dbReference type="Gene3D" id="3.30.420.10">
    <property type="entry name" value="Ribonuclease H-like superfamily/Ribonuclease H"/>
    <property type="match status" value="1"/>
</dbReference>
<evidence type="ECO:0000256" key="8">
    <source>
        <dbReference type="SAM" id="MobiDB-lite"/>
    </source>
</evidence>
<protein>
    <submittedName>
        <fullName evidence="10">Ribonuclease H-like domain-containing protein</fullName>
    </submittedName>
</protein>
<evidence type="ECO:0000256" key="5">
    <source>
        <dbReference type="ARBA" id="ARBA00022839"/>
    </source>
</evidence>
<keyword evidence="6" id="KW-0460">Magnesium</keyword>
<keyword evidence="3" id="KW-0479">Metal-binding</keyword>
<dbReference type="Proteomes" id="UP000815325">
    <property type="component" value="Unassembled WGS sequence"/>
</dbReference>
<keyword evidence="4" id="KW-0378">Hydrolase</keyword>
<evidence type="ECO:0000313" key="11">
    <source>
        <dbReference type="Proteomes" id="UP000815325"/>
    </source>
</evidence>
<gene>
    <name evidence="10" type="ORF">DUNSADRAFT_14631</name>
</gene>
<dbReference type="InterPro" id="IPR013520">
    <property type="entry name" value="Ribonucl_H"/>
</dbReference>
<evidence type="ECO:0000256" key="2">
    <source>
        <dbReference type="ARBA" id="ARBA00022722"/>
    </source>
</evidence>
<dbReference type="CDD" id="cd06127">
    <property type="entry name" value="DEDDh"/>
    <property type="match status" value="1"/>
</dbReference>
<name>A0ABQ7G736_DUNSA</name>
<keyword evidence="11" id="KW-1185">Reference proteome</keyword>
<keyword evidence="2" id="KW-0540">Nuclease</keyword>
<comment type="similarity">
    <text evidence="7">Belongs to the exonuclease superfamily. TREX family.</text>
</comment>
<reference evidence="10" key="1">
    <citation type="submission" date="2017-08" db="EMBL/GenBank/DDBJ databases">
        <authorList>
            <person name="Polle J.E."/>
            <person name="Barry K."/>
            <person name="Cushman J."/>
            <person name="Schmutz J."/>
            <person name="Tran D."/>
            <person name="Hathwaick L.T."/>
            <person name="Yim W.C."/>
            <person name="Jenkins J."/>
            <person name="Mckie-Krisberg Z.M."/>
            <person name="Prochnik S."/>
            <person name="Lindquist E."/>
            <person name="Dockter R.B."/>
            <person name="Adam C."/>
            <person name="Molina H."/>
            <person name="Bunkerborg J."/>
            <person name="Jin E."/>
            <person name="Buchheim M."/>
            <person name="Magnuson J."/>
        </authorList>
    </citation>
    <scope>NUCLEOTIDE SEQUENCE</scope>
    <source>
        <strain evidence="10">CCAP 19/18</strain>
    </source>
</reference>
<dbReference type="PANTHER" id="PTHR13058">
    <property type="entry name" value="THREE PRIME REPAIR EXONUCLEASE 1, 2"/>
    <property type="match status" value="1"/>
</dbReference>
<comment type="cofactor">
    <cofactor evidence="1">
        <name>Mg(2+)</name>
        <dbReference type="ChEBI" id="CHEBI:18420"/>
    </cofactor>
</comment>
<evidence type="ECO:0000256" key="6">
    <source>
        <dbReference type="ARBA" id="ARBA00022842"/>
    </source>
</evidence>
<feature type="compositionally biased region" description="Polar residues" evidence="8">
    <location>
        <begin position="75"/>
        <end position="84"/>
    </location>
</feature>
<evidence type="ECO:0000256" key="4">
    <source>
        <dbReference type="ARBA" id="ARBA00022801"/>
    </source>
</evidence>
<dbReference type="PANTHER" id="PTHR13058:SF19">
    <property type="entry name" value="LD40940P"/>
    <property type="match status" value="1"/>
</dbReference>
<evidence type="ECO:0000256" key="1">
    <source>
        <dbReference type="ARBA" id="ARBA00001946"/>
    </source>
</evidence>
<dbReference type="SMART" id="SM00479">
    <property type="entry name" value="EXOIII"/>
    <property type="match status" value="1"/>
</dbReference>
<feature type="region of interest" description="Disordered" evidence="8">
    <location>
        <begin position="49"/>
        <end position="84"/>
    </location>
</feature>
<evidence type="ECO:0000259" key="9">
    <source>
        <dbReference type="SMART" id="SM00479"/>
    </source>
</evidence>
<accession>A0ABQ7G736</accession>
<dbReference type="Pfam" id="PF00929">
    <property type="entry name" value="RNase_T"/>
    <property type="match status" value="1"/>
</dbReference>
<dbReference type="InterPro" id="IPR012337">
    <property type="entry name" value="RNaseH-like_sf"/>
</dbReference>
<evidence type="ECO:0000313" key="10">
    <source>
        <dbReference type="EMBL" id="KAF5830410.1"/>
    </source>
</evidence>
<dbReference type="InterPro" id="IPR040393">
    <property type="entry name" value="TREX1/2"/>
</dbReference>
<feature type="domain" description="Exonuclease" evidence="9">
    <location>
        <begin position="95"/>
        <end position="277"/>
    </location>
</feature>
<proteinExistence type="inferred from homology"/>
<dbReference type="InterPro" id="IPR036397">
    <property type="entry name" value="RNaseH_sf"/>
</dbReference>
<evidence type="ECO:0000256" key="7">
    <source>
        <dbReference type="ARBA" id="ARBA00025769"/>
    </source>
</evidence>
<comment type="caution">
    <text evidence="10">The sequence shown here is derived from an EMBL/GenBank/DDBJ whole genome shotgun (WGS) entry which is preliminary data.</text>
</comment>
<keyword evidence="5" id="KW-0269">Exonuclease</keyword>
<sequence>MMRLMHPFASMPSPFSKCTIVRSTVPTHPSRFIQQDDCMSPCMAAAAGGRGTQAWGSAPRGNAPTSSSSSSSSSQPTAGGNSSNTEACIAEQRFKVFAIDLETTLSSTSLSSNKKIIELAIVPVDVQLEQGPSSFSSLVNPGSFFKRNHISNISYADTAAQPNTQSVLQACVNLIQASLHQSHAIPVLVAHNGVGFDFPILEREAAEAGVALPPFIPLDTYQLCKMSGLQRRLHLDNLRQATLIEHYGVSQTVAHRALEDAQALATCLPRLLQDATGGVTTDFQGLIKAALDIVHPSGAPSQRVTPHTVPAAAVASTYRRQQKQMPAAIPPDTLAAEVAGLSLSGPVRQQKQKRAQPPKKPLIELEASEFMEASAAGQLALQQVSSGTVATYSVTRATPPTGPQPQFTQQASPVAFTLRSCQVLQNINTNFVGYLPKYQQITLYKQGKAPAWAVSLLVPPEAAEVASMLEELAAPILVDSKRYPILAMSTDKQQGPRPYIKLHLRTEVQKHQTGDMEHLSLRTKLMRMDSSGQKSDIELILQARGDDEATNIKSMNHHLCPGRICDVVVEPKAWRSKLGAGVKLHAHTIVFRD</sequence>
<evidence type="ECO:0000256" key="3">
    <source>
        <dbReference type="ARBA" id="ARBA00022723"/>
    </source>
</evidence>
<dbReference type="SUPFAM" id="SSF53098">
    <property type="entry name" value="Ribonuclease H-like"/>
    <property type="match status" value="1"/>
</dbReference>